<evidence type="ECO:0000256" key="5">
    <source>
        <dbReference type="ARBA" id="ARBA00023163"/>
    </source>
</evidence>
<dbReference type="GO" id="GO:0005634">
    <property type="term" value="C:nucleus"/>
    <property type="evidence" value="ECO:0007669"/>
    <property type="project" value="UniProtKB-SubCell"/>
</dbReference>
<dbReference type="GO" id="GO:0006351">
    <property type="term" value="P:DNA-templated transcription"/>
    <property type="evidence" value="ECO:0007669"/>
    <property type="project" value="InterPro"/>
</dbReference>
<evidence type="ECO:0000256" key="2">
    <source>
        <dbReference type="ARBA" id="ARBA00022723"/>
    </source>
</evidence>
<dbReference type="Gene3D" id="4.10.240.10">
    <property type="entry name" value="Zn(2)-C6 fungal-type DNA-binding domain"/>
    <property type="match status" value="1"/>
</dbReference>
<evidence type="ECO:0000313" key="9">
    <source>
        <dbReference type="EMBL" id="EYE90177.1"/>
    </source>
</evidence>
<protein>
    <recommendedName>
        <fullName evidence="8">Zn(2)-C6 fungal-type domain-containing protein</fullName>
    </recommendedName>
</protein>
<evidence type="ECO:0000259" key="8">
    <source>
        <dbReference type="PROSITE" id="PS50048"/>
    </source>
</evidence>
<dbReference type="GO" id="GO:0000981">
    <property type="term" value="F:DNA-binding transcription factor activity, RNA polymerase II-specific"/>
    <property type="evidence" value="ECO:0007669"/>
    <property type="project" value="InterPro"/>
</dbReference>
<evidence type="ECO:0000256" key="1">
    <source>
        <dbReference type="ARBA" id="ARBA00004123"/>
    </source>
</evidence>
<dbReference type="InterPro" id="IPR050613">
    <property type="entry name" value="Sec_Metabolite_Reg"/>
</dbReference>
<evidence type="ECO:0000313" key="10">
    <source>
        <dbReference type="Proteomes" id="UP000019804"/>
    </source>
</evidence>
<accession>A0A017RZS1</accession>
<dbReference type="SUPFAM" id="SSF57701">
    <property type="entry name" value="Zn2/Cys6 DNA-binding domain"/>
    <property type="match status" value="1"/>
</dbReference>
<dbReference type="PANTHER" id="PTHR31001">
    <property type="entry name" value="UNCHARACTERIZED TRANSCRIPTIONAL REGULATORY PROTEIN"/>
    <property type="match status" value="1"/>
</dbReference>
<dbReference type="EMBL" id="KK088467">
    <property type="protein sequence ID" value="EYE90177.1"/>
    <property type="molecule type" value="Genomic_DNA"/>
</dbReference>
<sequence length="699" mass="78993">MNRPITSCLTCRRRKVRCDRLTPVCSACQKGHYNCAYQSSGSPQRRSFSPSSTTRTARSRQTVKKTRSAERSLDGLQAPSIYQKTTPLESCANSSRSESAPVEEKKDHSQSNGVLILDEECSRLVSPLHWASVKEVSGSGQLGSAVNQSGNGQAPDLKDVVMDRTKSTDLTAVSHQSYGGYKHPLPYNVHPPHSSFMGLLLGSGLNDNQIALYYPETLADCQFFLDTFTKKVEPIIHLVHHPTLQQHFQTYLSNLEIYALPAFKDLYGLEKPSHFEPLAFGIFFSAVYSMDPTAVEIKFGTSKSGLLRRFQIGIELALEKQDLLSSPAIPVLQAFVLFLTCLCRDDDIQRVWALVGLAIRIAQSLGLHQEPTLYPSKKMDAIQVEVRRRLWHQIFYLDFRTASSQGLPPFITVNSFTTRLPSNVNDEDLVPGQAPLPDQYDPGQFTDMTMQLVRLNGIHCMQQLLHKISLRQSPDIRSSHLKSFASHGSVSQPEADEEQEMRILIETALEKNQMLYLCHCDSSIPLHRCVLNLANHIKWKFWIIFYYQFSNGNYCLLPPVLKALIFSQSLNLLESYIRMRHDQGFDSFHWILDSHSGLHATSYIICQLQNSESQPDPELLQRGKQTLRAMRDLHANSDSRVWSFLKNKIDHVLSPAPDRIEFSDLPDLPDPGGFDPSSIVADMDFSRIDDWLTHPEDIT</sequence>
<reference evidence="10" key="1">
    <citation type="journal article" date="2014" name="Nat. Commun.">
        <title>Genomic adaptations of the halophilic Dead Sea filamentous fungus Eurotium rubrum.</title>
        <authorList>
            <person name="Kis-Papo T."/>
            <person name="Weig A.R."/>
            <person name="Riley R."/>
            <person name="Persoh D."/>
            <person name="Salamov A."/>
            <person name="Sun H."/>
            <person name="Lipzen A."/>
            <person name="Wasser S.P."/>
            <person name="Rambold G."/>
            <person name="Grigoriev I.V."/>
            <person name="Nevo E."/>
        </authorList>
    </citation>
    <scope>NUCLEOTIDE SEQUENCE [LARGE SCALE GENOMIC DNA]</scope>
    <source>
        <strain evidence="10">CBS 135680</strain>
    </source>
</reference>
<evidence type="ECO:0000256" key="4">
    <source>
        <dbReference type="ARBA" id="ARBA00023125"/>
    </source>
</evidence>
<feature type="compositionally biased region" description="Basic residues" evidence="7">
    <location>
        <begin position="57"/>
        <end position="66"/>
    </location>
</feature>
<dbReference type="CDD" id="cd12148">
    <property type="entry name" value="fungal_TF_MHR"/>
    <property type="match status" value="1"/>
</dbReference>
<evidence type="ECO:0000256" key="6">
    <source>
        <dbReference type="ARBA" id="ARBA00023242"/>
    </source>
</evidence>
<dbReference type="AlphaFoldDB" id="A0A017RZS1"/>
<dbReference type="Pfam" id="PF04082">
    <property type="entry name" value="Fungal_trans"/>
    <property type="match status" value="1"/>
</dbReference>
<feature type="compositionally biased region" description="Low complexity" evidence="7">
    <location>
        <begin position="39"/>
        <end position="56"/>
    </location>
</feature>
<dbReference type="GeneID" id="63698384"/>
<dbReference type="GO" id="GO:0003677">
    <property type="term" value="F:DNA binding"/>
    <property type="evidence" value="ECO:0007669"/>
    <property type="project" value="UniProtKB-KW"/>
</dbReference>
<organism evidence="9 10">
    <name type="scientific">Aspergillus ruber (strain CBS 135680)</name>
    <dbReference type="NCBI Taxonomy" id="1388766"/>
    <lineage>
        <taxon>Eukaryota</taxon>
        <taxon>Fungi</taxon>
        <taxon>Dikarya</taxon>
        <taxon>Ascomycota</taxon>
        <taxon>Pezizomycotina</taxon>
        <taxon>Eurotiomycetes</taxon>
        <taxon>Eurotiomycetidae</taxon>
        <taxon>Eurotiales</taxon>
        <taxon>Aspergillaceae</taxon>
        <taxon>Aspergillus</taxon>
        <taxon>Aspergillus subgen. Aspergillus</taxon>
    </lineage>
</organism>
<name>A0A017RZS1_ASPRC</name>
<dbReference type="InterPro" id="IPR001138">
    <property type="entry name" value="Zn2Cys6_DnaBD"/>
</dbReference>
<dbReference type="PROSITE" id="PS50048">
    <property type="entry name" value="ZN2_CY6_FUNGAL_2"/>
    <property type="match status" value="1"/>
</dbReference>
<keyword evidence="4" id="KW-0238">DNA-binding</keyword>
<dbReference type="OrthoDB" id="424974at2759"/>
<keyword evidence="5" id="KW-0804">Transcription</keyword>
<dbReference type="InterPro" id="IPR036864">
    <property type="entry name" value="Zn2-C6_fun-type_DNA-bd_sf"/>
</dbReference>
<gene>
    <name evidence="9" type="ORF">EURHEDRAFT_417695</name>
</gene>
<proteinExistence type="predicted"/>
<dbReference type="Pfam" id="PF00172">
    <property type="entry name" value="Zn_clus"/>
    <property type="match status" value="1"/>
</dbReference>
<keyword evidence="6" id="KW-0539">Nucleus</keyword>
<feature type="compositionally biased region" description="Polar residues" evidence="7">
    <location>
        <begin position="80"/>
        <end position="98"/>
    </location>
</feature>
<dbReference type="RefSeq" id="XP_040633867.1">
    <property type="nucleotide sequence ID" value="XM_040783260.1"/>
</dbReference>
<comment type="subcellular location">
    <subcellularLocation>
        <location evidence="1">Nucleus</location>
    </subcellularLocation>
</comment>
<feature type="domain" description="Zn(2)-C6 fungal-type" evidence="8">
    <location>
        <begin position="7"/>
        <end position="37"/>
    </location>
</feature>
<dbReference type="PANTHER" id="PTHR31001:SF77">
    <property type="entry name" value="TRANSCRIPTION FACTOR, PUTATIVE (AFU_ORTHOLOGUE AFUA_3G12940)-RELATED"/>
    <property type="match status" value="1"/>
</dbReference>
<dbReference type="SMART" id="SM00066">
    <property type="entry name" value="GAL4"/>
    <property type="match status" value="1"/>
</dbReference>
<keyword evidence="2" id="KW-0479">Metal-binding</keyword>
<dbReference type="STRING" id="1388766.A0A017RZS1"/>
<dbReference type="HOGENOM" id="CLU_004083_7_2_1"/>
<keyword evidence="3" id="KW-0805">Transcription regulation</keyword>
<dbReference type="Proteomes" id="UP000019804">
    <property type="component" value="Unassembled WGS sequence"/>
</dbReference>
<feature type="region of interest" description="Disordered" evidence="7">
    <location>
        <begin position="39"/>
        <end position="113"/>
    </location>
</feature>
<dbReference type="GO" id="GO:0008270">
    <property type="term" value="F:zinc ion binding"/>
    <property type="evidence" value="ECO:0007669"/>
    <property type="project" value="InterPro"/>
</dbReference>
<keyword evidence="10" id="KW-1185">Reference proteome</keyword>
<dbReference type="PROSITE" id="PS00463">
    <property type="entry name" value="ZN2_CY6_FUNGAL_1"/>
    <property type="match status" value="1"/>
</dbReference>
<dbReference type="SMART" id="SM00906">
    <property type="entry name" value="Fungal_trans"/>
    <property type="match status" value="1"/>
</dbReference>
<dbReference type="CDD" id="cd00067">
    <property type="entry name" value="GAL4"/>
    <property type="match status" value="1"/>
</dbReference>
<evidence type="ECO:0000256" key="3">
    <source>
        <dbReference type="ARBA" id="ARBA00023015"/>
    </source>
</evidence>
<evidence type="ECO:0000256" key="7">
    <source>
        <dbReference type="SAM" id="MobiDB-lite"/>
    </source>
</evidence>
<dbReference type="InterPro" id="IPR007219">
    <property type="entry name" value="XnlR_reg_dom"/>
</dbReference>